<reference evidence="2" key="2">
    <citation type="submission" date="2017-06" db="EMBL/GenBank/DDBJ databases">
        <title>WGS assembly of Brachypodium distachyon.</title>
        <authorList>
            <consortium name="The International Brachypodium Initiative"/>
            <person name="Lucas S."/>
            <person name="Harmon-Smith M."/>
            <person name="Lail K."/>
            <person name="Tice H."/>
            <person name="Grimwood J."/>
            <person name="Bruce D."/>
            <person name="Barry K."/>
            <person name="Shu S."/>
            <person name="Lindquist E."/>
            <person name="Wang M."/>
            <person name="Pitluck S."/>
            <person name="Vogel J.P."/>
            <person name="Garvin D.F."/>
            <person name="Mockler T.C."/>
            <person name="Schmutz J."/>
            <person name="Rokhsar D."/>
            <person name="Bevan M.W."/>
        </authorList>
    </citation>
    <scope>NUCLEOTIDE SEQUENCE</scope>
    <source>
        <strain evidence="2">Bd21</strain>
    </source>
</reference>
<dbReference type="InterPro" id="IPR029058">
    <property type="entry name" value="AB_hydrolase_fold"/>
</dbReference>
<dbReference type="KEGG" id="bdi:100833426"/>
<feature type="domain" description="Alpha/beta hydrolase fold-3" evidence="1">
    <location>
        <begin position="90"/>
        <end position="327"/>
    </location>
</feature>
<sequence>MPTMPAAGESPRDDDVVVENLFGLLRVLSDGTIVRSPDPPAFCPKTFPSEHPSVQWKEAVYDKARNLRVRIYKPTMAAHAEKQKQKLPVLVYFHGGGFCLGCCTWANTHSFCLRLAAGAGALVLSACYRLAPEHPLPAALYDAAALLTWLSAQQLHSSAAAGDDNADTWSLAEVADFGRVFVTGDSAGGTLAHHLAVSSGPGGKAALVVRDDVTVNVKGYVLLMPFFGGERRLPSEEAESTRLMNRDTLDRFWRLALPAGATRDHPLANPFGPDSPGLEPVALPPVLVVAAGQDMLRDRVVDYGERLKAMGKPVKLVEFAGEPHGFFTLDPWNHATGELTRLVRRFVHDDDDVAPMAKAAA</sequence>
<dbReference type="HOGENOM" id="CLU_012494_22_1_1"/>
<reference evidence="2 3" key="1">
    <citation type="journal article" date="2010" name="Nature">
        <title>Genome sequencing and analysis of the model grass Brachypodium distachyon.</title>
        <authorList>
            <consortium name="International Brachypodium Initiative"/>
        </authorList>
    </citation>
    <scope>NUCLEOTIDE SEQUENCE [LARGE SCALE GENOMIC DNA]</scope>
    <source>
        <strain evidence="2">Bd21</strain>
        <strain evidence="3">cv. Bd21</strain>
    </source>
</reference>
<dbReference type="Gramene" id="KQK20796">
    <property type="protein sequence ID" value="KQK20796"/>
    <property type="gene ID" value="BRADI_1g56830v3"/>
</dbReference>
<proteinExistence type="predicted"/>
<dbReference type="OrthoDB" id="408631at2759"/>
<dbReference type="InterPro" id="IPR050466">
    <property type="entry name" value="Carboxylest/Gibb_receptor"/>
</dbReference>
<evidence type="ECO:0000259" key="1">
    <source>
        <dbReference type="Pfam" id="PF07859"/>
    </source>
</evidence>
<name>I1H3J1_BRADI</name>
<keyword evidence="4" id="KW-1185">Reference proteome</keyword>
<evidence type="ECO:0000313" key="4">
    <source>
        <dbReference type="Proteomes" id="UP000008810"/>
    </source>
</evidence>
<dbReference type="Pfam" id="PF07859">
    <property type="entry name" value="Abhydrolase_3"/>
    <property type="match status" value="1"/>
</dbReference>
<dbReference type="RefSeq" id="XP_014757118.1">
    <property type="nucleotide sequence ID" value="XM_014901632.2"/>
</dbReference>
<gene>
    <name evidence="3" type="primary">LOC100833426</name>
    <name evidence="2" type="ORF">BRADI_1g56830v3</name>
</gene>
<dbReference type="EnsemblPlants" id="KQK20796">
    <property type="protein sequence ID" value="KQK20796"/>
    <property type="gene ID" value="BRADI_1g56830v3"/>
</dbReference>
<dbReference type="SUPFAM" id="SSF53474">
    <property type="entry name" value="alpha/beta-Hydrolases"/>
    <property type="match status" value="1"/>
</dbReference>
<dbReference type="PANTHER" id="PTHR23024">
    <property type="entry name" value="ARYLACETAMIDE DEACETYLASE"/>
    <property type="match status" value="1"/>
</dbReference>
<evidence type="ECO:0000313" key="2">
    <source>
        <dbReference type="EMBL" id="KQK20796.1"/>
    </source>
</evidence>
<organism evidence="2">
    <name type="scientific">Brachypodium distachyon</name>
    <name type="common">Purple false brome</name>
    <name type="synonym">Trachynia distachya</name>
    <dbReference type="NCBI Taxonomy" id="15368"/>
    <lineage>
        <taxon>Eukaryota</taxon>
        <taxon>Viridiplantae</taxon>
        <taxon>Streptophyta</taxon>
        <taxon>Embryophyta</taxon>
        <taxon>Tracheophyta</taxon>
        <taxon>Spermatophyta</taxon>
        <taxon>Magnoliopsida</taxon>
        <taxon>Liliopsida</taxon>
        <taxon>Poales</taxon>
        <taxon>Poaceae</taxon>
        <taxon>BOP clade</taxon>
        <taxon>Pooideae</taxon>
        <taxon>Stipodae</taxon>
        <taxon>Brachypodieae</taxon>
        <taxon>Brachypodium</taxon>
    </lineage>
</organism>
<dbReference type="OMA" id="QVLMYPW"/>
<dbReference type="InterPro" id="IPR013094">
    <property type="entry name" value="AB_hydrolase_3"/>
</dbReference>
<evidence type="ECO:0000313" key="3">
    <source>
        <dbReference type="EnsemblPlants" id="KQK20796"/>
    </source>
</evidence>
<dbReference type="GO" id="GO:0016787">
    <property type="term" value="F:hydrolase activity"/>
    <property type="evidence" value="ECO:0007669"/>
    <property type="project" value="InterPro"/>
</dbReference>
<dbReference type="EMBL" id="CM000880">
    <property type="protein sequence ID" value="KQK20796.1"/>
    <property type="molecule type" value="Genomic_DNA"/>
</dbReference>
<reference evidence="3" key="3">
    <citation type="submission" date="2018-08" db="UniProtKB">
        <authorList>
            <consortium name="EnsemblPlants"/>
        </authorList>
    </citation>
    <scope>IDENTIFICATION</scope>
    <source>
        <strain evidence="3">cv. Bd21</strain>
    </source>
</reference>
<dbReference type="Gene3D" id="3.40.50.1820">
    <property type="entry name" value="alpha/beta hydrolase"/>
    <property type="match status" value="1"/>
</dbReference>
<dbReference type="PANTHER" id="PTHR23024:SF635">
    <property type="entry name" value="OS07G0162700 PROTEIN"/>
    <property type="match status" value="1"/>
</dbReference>
<protein>
    <recommendedName>
        <fullName evidence="1">Alpha/beta hydrolase fold-3 domain-containing protein</fullName>
    </recommendedName>
</protein>
<dbReference type="Proteomes" id="UP000008810">
    <property type="component" value="Chromosome 1"/>
</dbReference>
<accession>I1H3J1</accession>
<dbReference type="GeneID" id="100833426"/>
<dbReference type="eggNOG" id="KOG1515">
    <property type="taxonomic scope" value="Eukaryota"/>
</dbReference>
<dbReference type="AlphaFoldDB" id="I1H3J1"/>